<evidence type="ECO:0000313" key="2">
    <source>
        <dbReference type="EMBL" id="GLP95701.1"/>
    </source>
</evidence>
<comment type="caution">
    <text evidence="2">The sequence shown here is derived from an EMBL/GenBank/DDBJ whole genome shotgun (WGS) entry which is preliminary data.</text>
</comment>
<protein>
    <recommendedName>
        <fullName evidence="4">DUF4136 domain-containing protein</fullName>
    </recommendedName>
</protein>
<keyword evidence="3" id="KW-1185">Reference proteome</keyword>
<dbReference type="RefSeq" id="WP_095505690.1">
    <property type="nucleotide sequence ID" value="NZ_BSNC01000003.1"/>
</dbReference>
<dbReference type="EMBL" id="BSNC01000003">
    <property type="protein sequence ID" value="GLP95701.1"/>
    <property type="molecule type" value="Genomic_DNA"/>
</dbReference>
<accession>A0AA37RUY1</accession>
<reference evidence="2" key="2">
    <citation type="submission" date="2023-01" db="EMBL/GenBank/DDBJ databases">
        <title>Draft genome sequence of Paraferrimonas sedimenticola strain NBRC 101628.</title>
        <authorList>
            <person name="Sun Q."/>
            <person name="Mori K."/>
        </authorList>
    </citation>
    <scope>NUCLEOTIDE SEQUENCE</scope>
    <source>
        <strain evidence="2">NBRC 101628</strain>
    </source>
</reference>
<evidence type="ECO:0000313" key="3">
    <source>
        <dbReference type="Proteomes" id="UP001161422"/>
    </source>
</evidence>
<organism evidence="2 3">
    <name type="scientific">Paraferrimonas sedimenticola</name>
    <dbReference type="NCBI Taxonomy" id="375674"/>
    <lineage>
        <taxon>Bacteria</taxon>
        <taxon>Pseudomonadati</taxon>
        <taxon>Pseudomonadota</taxon>
        <taxon>Gammaproteobacteria</taxon>
        <taxon>Alteromonadales</taxon>
        <taxon>Ferrimonadaceae</taxon>
        <taxon>Paraferrimonas</taxon>
    </lineage>
</organism>
<dbReference type="PROSITE" id="PS51257">
    <property type="entry name" value="PROKAR_LIPOPROTEIN"/>
    <property type="match status" value="1"/>
</dbReference>
<keyword evidence="1" id="KW-0732">Signal</keyword>
<evidence type="ECO:0000256" key="1">
    <source>
        <dbReference type="SAM" id="SignalP"/>
    </source>
</evidence>
<evidence type="ECO:0008006" key="4">
    <source>
        <dbReference type="Google" id="ProtNLM"/>
    </source>
</evidence>
<proteinExistence type="predicted"/>
<sequence>MRYLTLALVALSLAGCAGSPHVFKTEAVETAYQAQPIASVAVVGQYADATERAMLESGIAQTLVNQGLNAKASQSVIPDLETLNQPELLQAALANTESDSLLVISTIDPGYDYDYGDYLATRGTVRILGGEPGAGTDLGALISWAGSGKYQLYVRLLDSKSLQPIWQATTRSNHSGSDAQDIQALAQLLLKEWQEQQLVSQ</sequence>
<dbReference type="Proteomes" id="UP001161422">
    <property type="component" value="Unassembled WGS sequence"/>
</dbReference>
<feature type="chain" id="PRO_5041351648" description="DUF4136 domain-containing protein" evidence="1">
    <location>
        <begin position="18"/>
        <end position="201"/>
    </location>
</feature>
<name>A0AA37RUY1_9GAMM</name>
<gene>
    <name evidence="2" type="ORF">GCM10007895_10070</name>
</gene>
<feature type="signal peptide" evidence="1">
    <location>
        <begin position="1"/>
        <end position="17"/>
    </location>
</feature>
<reference evidence="2" key="1">
    <citation type="journal article" date="2014" name="Int. J. Syst. Evol. Microbiol.">
        <title>Complete genome sequence of Corynebacterium casei LMG S-19264T (=DSM 44701T), isolated from a smear-ripened cheese.</title>
        <authorList>
            <consortium name="US DOE Joint Genome Institute (JGI-PGF)"/>
            <person name="Walter F."/>
            <person name="Albersmeier A."/>
            <person name="Kalinowski J."/>
            <person name="Ruckert C."/>
        </authorList>
    </citation>
    <scope>NUCLEOTIDE SEQUENCE</scope>
    <source>
        <strain evidence="2">NBRC 101628</strain>
    </source>
</reference>
<dbReference type="AlphaFoldDB" id="A0AA37RUY1"/>